<name>A0A8T1WJC3_9STRA</name>
<proteinExistence type="predicted"/>
<feature type="domain" description="Methyltransferase type 11" evidence="1">
    <location>
        <begin position="59"/>
        <end position="169"/>
    </location>
</feature>
<keyword evidence="3" id="KW-1185">Reference proteome</keyword>
<comment type="caution">
    <text evidence="2">The sequence shown here is derived from an EMBL/GenBank/DDBJ whole genome shotgun (WGS) entry which is preliminary data.</text>
</comment>
<dbReference type="CDD" id="cd02440">
    <property type="entry name" value="AdoMet_MTases"/>
    <property type="match status" value="1"/>
</dbReference>
<dbReference type="AlphaFoldDB" id="A0A8T1WJC3"/>
<gene>
    <name evidence="2" type="ORF">PHYBOEH_005581</name>
</gene>
<organism evidence="2 3">
    <name type="scientific">Phytophthora boehmeriae</name>
    <dbReference type="NCBI Taxonomy" id="109152"/>
    <lineage>
        <taxon>Eukaryota</taxon>
        <taxon>Sar</taxon>
        <taxon>Stramenopiles</taxon>
        <taxon>Oomycota</taxon>
        <taxon>Peronosporomycetes</taxon>
        <taxon>Peronosporales</taxon>
        <taxon>Peronosporaceae</taxon>
        <taxon>Phytophthora</taxon>
    </lineage>
</organism>
<dbReference type="InterPro" id="IPR013216">
    <property type="entry name" value="Methyltransf_11"/>
</dbReference>
<dbReference type="Proteomes" id="UP000693981">
    <property type="component" value="Unassembled WGS sequence"/>
</dbReference>
<dbReference type="GO" id="GO:0008757">
    <property type="term" value="F:S-adenosylmethionine-dependent methyltransferase activity"/>
    <property type="evidence" value="ECO:0007669"/>
    <property type="project" value="InterPro"/>
</dbReference>
<reference evidence="2" key="1">
    <citation type="submission" date="2021-02" db="EMBL/GenBank/DDBJ databases">
        <authorList>
            <person name="Palmer J.M."/>
        </authorList>
    </citation>
    <scope>NUCLEOTIDE SEQUENCE</scope>
    <source>
        <strain evidence="2">SCRP23</strain>
    </source>
</reference>
<dbReference type="Pfam" id="PF08241">
    <property type="entry name" value="Methyltransf_11"/>
    <property type="match status" value="1"/>
</dbReference>
<evidence type="ECO:0000313" key="2">
    <source>
        <dbReference type="EMBL" id="KAG7394162.1"/>
    </source>
</evidence>
<protein>
    <recommendedName>
        <fullName evidence="1">Methyltransferase type 11 domain-containing protein</fullName>
    </recommendedName>
</protein>
<dbReference type="EMBL" id="JAGDFL010000293">
    <property type="protein sequence ID" value="KAG7394162.1"/>
    <property type="molecule type" value="Genomic_DNA"/>
</dbReference>
<dbReference type="PANTHER" id="PTHR43591:SF81">
    <property type="entry name" value="MAGNESIUM PROTOPORPHYRIN IX METHYLTRANSFERASE, CHLOROPLASTIC-RELATED"/>
    <property type="match status" value="1"/>
</dbReference>
<evidence type="ECO:0000259" key="1">
    <source>
        <dbReference type="Pfam" id="PF08241"/>
    </source>
</evidence>
<evidence type="ECO:0000313" key="3">
    <source>
        <dbReference type="Proteomes" id="UP000693981"/>
    </source>
</evidence>
<accession>A0A8T1WJC3</accession>
<sequence>MNSAFTNKNWSAHARAYKAIAGDLTPRWATDSLQIAHHQILPLLKKQQAKNPHDAFHFLDVGCGPGFLTFEFMRRYLSAQEPTDIRITATDLADGMLHELNQTLQEDPTLKPFAAKVTTVQMDGLVLDKVEDNSVDVVGSNFGLGIFPTRSRGWTAAHRVLKDDGLLVVTAWEEKSSNLKWFDEITALFNAAGKEGEEPMPLPSSMAGTDKEGMLKELQAVGFKDVKVYRTTHTIVFEDPKGMMQANLSNPATAKFLERLSKEELGAALTAGMEKTAEGNFYETEKTPGATSDDPFADGRPRLISFTAFSILARK</sequence>
<dbReference type="OrthoDB" id="2013972at2759"/>
<dbReference type="PANTHER" id="PTHR43591">
    <property type="entry name" value="METHYLTRANSFERASE"/>
    <property type="match status" value="1"/>
</dbReference>